<keyword evidence="1" id="KW-0812">Transmembrane</keyword>
<evidence type="ECO:0000313" key="3">
    <source>
        <dbReference type="Proteomes" id="UP000604046"/>
    </source>
</evidence>
<dbReference type="Proteomes" id="UP000604046">
    <property type="component" value="Unassembled WGS sequence"/>
</dbReference>
<protein>
    <submittedName>
        <fullName evidence="2">Herc2 protein</fullName>
    </submittedName>
</protein>
<dbReference type="AlphaFoldDB" id="A0A812SR43"/>
<feature type="transmembrane region" description="Helical" evidence="1">
    <location>
        <begin position="56"/>
        <end position="86"/>
    </location>
</feature>
<gene>
    <name evidence="2" type="primary">Herc2</name>
    <name evidence="2" type="ORF">SNAT2548_LOCUS27392</name>
</gene>
<sequence length="104" mass="11198">MSELLGHTPTTLRVVAMFAAAFSMTLNPSAGYFPPAGAFCALYVEKAVSHGLRPGVGFAIFPCAVGVALLLVITRLITFSMAHPLWKLKKLYKSSRRNTVDVDA</sequence>
<keyword evidence="3" id="KW-1185">Reference proteome</keyword>
<keyword evidence="1" id="KW-1133">Transmembrane helix</keyword>
<name>A0A812SR43_9DINO</name>
<keyword evidence="1" id="KW-0472">Membrane</keyword>
<evidence type="ECO:0000313" key="2">
    <source>
        <dbReference type="EMBL" id="CAE7488434.1"/>
    </source>
</evidence>
<organism evidence="2 3">
    <name type="scientific">Symbiodinium natans</name>
    <dbReference type="NCBI Taxonomy" id="878477"/>
    <lineage>
        <taxon>Eukaryota</taxon>
        <taxon>Sar</taxon>
        <taxon>Alveolata</taxon>
        <taxon>Dinophyceae</taxon>
        <taxon>Suessiales</taxon>
        <taxon>Symbiodiniaceae</taxon>
        <taxon>Symbiodinium</taxon>
    </lineage>
</organism>
<dbReference type="OrthoDB" id="437139at2759"/>
<proteinExistence type="predicted"/>
<reference evidence="2" key="1">
    <citation type="submission" date="2021-02" db="EMBL/GenBank/DDBJ databases">
        <authorList>
            <person name="Dougan E. K."/>
            <person name="Rhodes N."/>
            <person name="Thang M."/>
            <person name="Chan C."/>
        </authorList>
    </citation>
    <scope>NUCLEOTIDE SEQUENCE</scope>
</reference>
<accession>A0A812SR43</accession>
<comment type="caution">
    <text evidence="2">The sequence shown here is derived from an EMBL/GenBank/DDBJ whole genome shotgun (WGS) entry which is preliminary data.</text>
</comment>
<dbReference type="EMBL" id="CAJNDS010002468">
    <property type="protein sequence ID" value="CAE7488434.1"/>
    <property type="molecule type" value="Genomic_DNA"/>
</dbReference>
<evidence type="ECO:0000256" key="1">
    <source>
        <dbReference type="SAM" id="Phobius"/>
    </source>
</evidence>